<comment type="similarity">
    <text evidence="1">Belongs to the peptidase S1C family.</text>
</comment>
<dbReference type="InterPro" id="IPR001478">
    <property type="entry name" value="PDZ"/>
</dbReference>
<feature type="domain" description="PDZ" evidence="5">
    <location>
        <begin position="338"/>
        <end position="415"/>
    </location>
</feature>
<feature type="signal peptide" evidence="4">
    <location>
        <begin position="1"/>
        <end position="17"/>
    </location>
</feature>
<protein>
    <submittedName>
        <fullName evidence="6">Trypsin-like peptidase domain-containing protein</fullName>
    </submittedName>
</protein>
<accession>A0AAF0CSC3</accession>
<dbReference type="KEGG" id="slom:PXH66_09755"/>
<dbReference type="Gene3D" id="2.30.42.10">
    <property type="match status" value="2"/>
</dbReference>
<dbReference type="InterPro" id="IPR041489">
    <property type="entry name" value="PDZ_6"/>
</dbReference>
<evidence type="ECO:0000256" key="2">
    <source>
        <dbReference type="ARBA" id="ARBA00022670"/>
    </source>
</evidence>
<evidence type="ECO:0000259" key="5">
    <source>
        <dbReference type="PROSITE" id="PS50106"/>
    </source>
</evidence>
<evidence type="ECO:0000256" key="1">
    <source>
        <dbReference type="ARBA" id="ARBA00010541"/>
    </source>
</evidence>
<keyword evidence="4" id="KW-0732">Signal</keyword>
<gene>
    <name evidence="6" type="ORF">PXH66_09755</name>
</gene>
<dbReference type="Gene3D" id="2.40.10.10">
    <property type="entry name" value="Trypsin-like serine proteases"/>
    <property type="match status" value="2"/>
</dbReference>
<sequence>MMRLLGLLMLSWGSASASFSQTEPGFKRLLDAVVRIDVREYAYEAGAKRFTSGVGSGVIVSADGLILTNAHVVGPRAVEINVTLANLERVGAALVGWDHWTDLALLRLDAAELKRKGFTLTVGQFGDSESLYPGQTVFAVGTPHGLTRTVTRGIISNPRRFFSDSRGVRGYETGLFNTWLQTDAAINPGNSGGPLVDESGAVVGINSRGYLGADNLAFAIPSATAKEVVEGLERDGKITRSYIGIVPGALQDLEGFYNLELNTGMLINSVDPGSPAAEAGLRGGDILLEIDGVAVDGRFPEQLPPIQHLIATQPVGTSIAMRVKRGSTTEAFNVVTEQLVSRVGEEGVLEKWGLSVREVSRAYARENQLPNASGVLVIGVQRGFPAAVAGLAAGDVITEINDLPVDSLAVTQAAEDAYVADPQRVLIEARRKFRVSLYILKP</sequence>
<dbReference type="GO" id="GO:0004252">
    <property type="term" value="F:serine-type endopeptidase activity"/>
    <property type="evidence" value="ECO:0007669"/>
    <property type="project" value="InterPro"/>
</dbReference>
<organism evidence="6 7">
    <name type="scientific">Synoicihabitans lomoniglobus</name>
    <dbReference type="NCBI Taxonomy" id="2909285"/>
    <lineage>
        <taxon>Bacteria</taxon>
        <taxon>Pseudomonadati</taxon>
        <taxon>Verrucomicrobiota</taxon>
        <taxon>Opitutia</taxon>
        <taxon>Opitutales</taxon>
        <taxon>Opitutaceae</taxon>
        <taxon>Synoicihabitans</taxon>
    </lineage>
</organism>
<keyword evidence="3" id="KW-0378">Hydrolase</keyword>
<dbReference type="PROSITE" id="PS50106">
    <property type="entry name" value="PDZ"/>
    <property type="match status" value="2"/>
</dbReference>
<keyword evidence="7" id="KW-1185">Reference proteome</keyword>
<keyword evidence="2" id="KW-0645">Protease</keyword>
<dbReference type="Pfam" id="PF17820">
    <property type="entry name" value="PDZ_6"/>
    <property type="match status" value="1"/>
</dbReference>
<dbReference type="InterPro" id="IPR036034">
    <property type="entry name" value="PDZ_sf"/>
</dbReference>
<dbReference type="InterPro" id="IPR001940">
    <property type="entry name" value="Peptidase_S1C"/>
</dbReference>
<dbReference type="SUPFAM" id="SSF50156">
    <property type="entry name" value="PDZ domain-like"/>
    <property type="match status" value="2"/>
</dbReference>
<dbReference type="Pfam" id="PF00595">
    <property type="entry name" value="PDZ"/>
    <property type="match status" value="1"/>
</dbReference>
<dbReference type="GO" id="GO:0006508">
    <property type="term" value="P:proteolysis"/>
    <property type="evidence" value="ECO:0007669"/>
    <property type="project" value="UniProtKB-KW"/>
</dbReference>
<dbReference type="PANTHER" id="PTHR43343:SF3">
    <property type="entry name" value="PROTEASE DO-LIKE 8, CHLOROPLASTIC"/>
    <property type="match status" value="1"/>
</dbReference>
<feature type="domain" description="PDZ" evidence="5">
    <location>
        <begin position="254"/>
        <end position="297"/>
    </location>
</feature>
<reference evidence="6" key="1">
    <citation type="submission" date="2023-03" db="EMBL/GenBank/DDBJ databases">
        <title>Lomoglobus Profundus gen. nov., sp. nov., a novel member of the phylum Verrucomicrobia, isolated from deep-marine sediment of South China Sea.</title>
        <authorList>
            <person name="Ahmad T."/>
            <person name="Ishaq S.E."/>
            <person name="Wang F."/>
        </authorList>
    </citation>
    <scope>NUCLEOTIDE SEQUENCE</scope>
    <source>
        <strain evidence="6">LMO-M01</strain>
    </source>
</reference>
<dbReference type="PRINTS" id="PR00834">
    <property type="entry name" value="PROTEASES2C"/>
</dbReference>
<dbReference type="InterPro" id="IPR051201">
    <property type="entry name" value="Chloro_Bact_Ser_Proteases"/>
</dbReference>
<proteinExistence type="inferred from homology"/>
<dbReference type="SMART" id="SM00228">
    <property type="entry name" value="PDZ"/>
    <property type="match status" value="2"/>
</dbReference>
<dbReference type="AlphaFoldDB" id="A0AAF0CSC3"/>
<dbReference type="SUPFAM" id="SSF50494">
    <property type="entry name" value="Trypsin-like serine proteases"/>
    <property type="match status" value="1"/>
</dbReference>
<dbReference type="EMBL" id="CP119075">
    <property type="protein sequence ID" value="WED67135.1"/>
    <property type="molecule type" value="Genomic_DNA"/>
</dbReference>
<name>A0AAF0CSC3_9BACT</name>
<dbReference type="PANTHER" id="PTHR43343">
    <property type="entry name" value="PEPTIDASE S12"/>
    <property type="match status" value="1"/>
</dbReference>
<dbReference type="RefSeq" id="WP_330932340.1">
    <property type="nucleotide sequence ID" value="NZ_CP119075.1"/>
</dbReference>
<evidence type="ECO:0000256" key="4">
    <source>
        <dbReference type="SAM" id="SignalP"/>
    </source>
</evidence>
<dbReference type="Pfam" id="PF13365">
    <property type="entry name" value="Trypsin_2"/>
    <property type="match status" value="1"/>
</dbReference>
<evidence type="ECO:0000256" key="3">
    <source>
        <dbReference type="ARBA" id="ARBA00022801"/>
    </source>
</evidence>
<evidence type="ECO:0000313" key="6">
    <source>
        <dbReference type="EMBL" id="WED67135.1"/>
    </source>
</evidence>
<dbReference type="InterPro" id="IPR009003">
    <property type="entry name" value="Peptidase_S1_PA"/>
</dbReference>
<dbReference type="InterPro" id="IPR043504">
    <property type="entry name" value="Peptidase_S1_PA_chymotrypsin"/>
</dbReference>
<feature type="chain" id="PRO_5042046301" evidence="4">
    <location>
        <begin position="18"/>
        <end position="442"/>
    </location>
</feature>
<evidence type="ECO:0000313" key="7">
    <source>
        <dbReference type="Proteomes" id="UP001218638"/>
    </source>
</evidence>
<dbReference type="Proteomes" id="UP001218638">
    <property type="component" value="Chromosome"/>
</dbReference>